<feature type="transmembrane region" description="Helical" evidence="5">
    <location>
        <begin position="7"/>
        <end position="28"/>
    </location>
</feature>
<dbReference type="OrthoDB" id="5616730at2"/>
<feature type="transmembrane region" description="Helical" evidence="5">
    <location>
        <begin position="85"/>
        <end position="110"/>
    </location>
</feature>
<feature type="transmembrane region" description="Helical" evidence="5">
    <location>
        <begin position="234"/>
        <end position="260"/>
    </location>
</feature>
<comment type="subcellular location">
    <subcellularLocation>
        <location evidence="1">Membrane</location>
        <topology evidence="1">Multi-pass membrane protein</topology>
    </subcellularLocation>
</comment>
<dbReference type="EMBL" id="CP043424">
    <property type="protein sequence ID" value="QIW12334.1"/>
    <property type="molecule type" value="Genomic_DNA"/>
</dbReference>
<accession>A0A2Z4Y075</accession>
<sequence>MINTRLSITSLIAIGIGSIMGSGWMFSAQYTSEYAGPASILSWIIGAGLMIFIALTFAESASIVPVQGSTSRIPHITHGTLVSYIFAWITWISYLVLAPIEVQAVIQYVAVFYPSLIDQNNSGALTTQGIPVAMALLFIFCALNFYSLKWLVKINNIVTVLKVLVPIIIAVSLIAMCFVLPELVSRGIDSDLQFAPFGLNGVLAAVSLGGIGYAFVGFKTIVELAGNTKNPAKAIPIATISTIVICLFVFLILQVAYLLVISKYVHNNVWDLNTITEGESSSFGAFAVMAQYFGQTWMMYFLYFGAILFPLMAGLLYFCVALNSLNAMVKNGYMPKVLNKVNPLVNKPINAVVLNFLIALIMFAPFPGWKTMTAFLTSLISITYITGATSTMAMRYRLPDIHRPFRLKFVGLVSVIGIFASTLVFLWSGWGIVSKSGIAIFIAIALLGLYRKFGADKDEHISWNVKESIWFWFYIIAVSIVSYLSDFGGIATFDFYQAAGVLFIISVITALLARNYCLPAEQMQKGIDDALASCHFNKKVNFTKSDK</sequence>
<dbReference type="Proteomes" id="UP000251120">
    <property type="component" value="Chromosome"/>
</dbReference>
<dbReference type="AlphaFoldDB" id="A0A2Z4Y075"/>
<dbReference type="GO" id="GO:0022857">
    <property type="term" value="F:transmembrane transporter activity"/>
    <property type="evidence" value="ECO:0007669"/>
    <property type="project" value="InterPro"/>
</dbReference>
<reference evidence="7 9" key="2">
    <citation type="submission" date="2019-08" db="EMBL/GenBank/DDBJ databases">
        <title>Complete genome sequences of Francisella adeliensis (FSC1325 and FSC1326).</title>
        <authorList>
            <person name="Ohrman C."/>
            <person name="Uneklint I."/>
            <person name="Vallesi A."/>
            <person name="Karlsson L."/>
            <person name="Sjodin A."/>
        </authorList>
    </citation>
    <scope>NUCLEOTIDE SEQUENCE [LARGE SCALE GENOMIC DNA]</scope>
    <source>
        <strain evidence="7 9">FSC1325</strain>
    </source>
</reference>
<feature type="transmembrane region" description="Helical" evidence="5">
    <location>
        <begin position="471"/>
        <end position="489"/>
    </location>
</feature>
<feature type="transmembrane region" description="Helical" evidence="5">
    <location>
        <begin position="495"/>
        <end position="513"/>
    </location>
</feature>
<feature type="transmembrane region" description="Helical" evidence="5">
    <location>
        <begin position="372"/>
        <end position="393"/>
    </location>
</feature>
<evidence type="ECO:0000313" key="7">
    <source>
        <dbReference type="EMBL" id="QIW12334.1"/>
    </source>
</evidence>
<keyword evidence="3 5" id="KW-1133">Transmembrane helix</keyword>
<dbReference type="GO" id="GO:0016020">
    <property type="term" value="C:membrane"/>
    <property type="evidence" value="ECO:0007669"/>
    <property type="project" value="UniProtKB-SubCell"/>
</dbReference>
<evidence type="ECO:0000313" key="6">
    <source>
        <dbReference type="EMBL" id="AXA34093.1"/>
    </source>
</evidence>
<dbReference type="InterPro" id="IPR002293">
    <property type="entry name" value="AA/rel_permease1"/>
</dbReference>
<feature type="transmembrane region" description="Helical" evidence="5">
    <location>
        <begin position="201"/>
        <end position="222"/>
    </location>
</feature>
<feature type="transmembrane region" description="Helical" evidence="5">
    <location>
        <begin position="40"/>
        <end position="64"/>
    </location>
</feature>
<gene>
    <name evidence="6" type="ORF">CDH04_06585</name>
    <name evidence="7" type="ORF">FZC43_06585</name>
</gene>
<dbReference type="InterPro" id="IPR052962">
    <property type="entry name" value="AA_Transporter_AGT"/>
</dbReference>
<evidence type="ECO:0000256" key="4">
    <source>
        <dbReference type="ARBA" id="ARBA00023136"/>
    </source>
</evidence>
<dbReference type="Pfam" id="PF13520">
    <property type="entry name" value="AA_permease_2"/>
    <property type="match status" value="1"/>
</dbReference>
<feature type="transmembrane region" description="Helical" evidence="5">
    <location>
        <begin position="300"/>
        <end position="323"/>
    </location>
</feature>
<keyword evidence="9" id="KW-1185">Reference proteome</keyword>
<evidence type="ECO:0000256" key="1">
    <source>
        <dbReference type="ARBA" id="ARBA00004141"/>
    </source>
</evidence>
<feature type="transmembrane region" description="Helical" evidence="5">
    <location>
        <begin position="344"/>
        <end position="366"/>
    </location>
</feature>
<organism evidence="6 8">
    <name type="scientific">Francisella adeliensis</name>
    <dbReference type="NCBI Taxonomy" id="2007306"/>
    <lineage>
        <taxon>Bacteria</taxon>
        <taxon>Pseudomonadati</taxon>
        <taxon>Pseudomonadota</taxon>
        <taxon>Gammaproteobacteria</taxon>
        <taxon>Thiotrichales</taxon>
        <taxon>Francisellaceae</taxon>
        <taxon>Francisella</taxon>
    </lineage>
</organism>
<dbReference type="PIRSF" id="PIRSF006060">
    <property type="entry name" value="AA_transporter"/>
    <property type="match status" value="1"/>
</dbReference>
<dbReference type="Proteomes" id="UP000681131">
    <property type="component" value="Chromosome"/>
</dbReference>
<dbReference type="RefSeq" id="WP_112870270.1">
    <property type="nucleotide sequence ID" value="NZ_CP021781.1"/>
</dbReference>
<evidence type="ECO:0000256" key="3">
    <source>
        <dbReference type="ARBA" id="ARBA00022989"/>
    </source>
</evidence>
<dbReference type="KEGG" id="fad:CDH04_06585"/>
<dbReference type="PANTHER" id="PTHR47547:SF1">
    <property type="entry name" value="ASPARTATE-PROTON SYMPORTER"/>
    <property type="match status" value="1"/>
</dbReference>
<feature type="transmembrane region" description="Helical" evidence="5">
    <location>
        <begin position="405"/>
        <end position="426"/>
    </location>
</feature>
<keyword evidence="2 5" id="KW-0812">Transmembrane</keyword>
<dbReference type="Gene3D" id="1.20.1740.10">
    <property type="entry name" value="Amino acid/polyamine transporter I"/>
    <property type="match status" value="1"/>
</dbReference>
<feature type="transmembrane region" description="Helical" evidence="5">
    <location>
        <begin position="160"/>
        <end position="181"/>
    </location>
</feature>
<keyword evidence="4 5" id="KW-0472">Membrane</keyword>
<reference evidence="6 8" key="1">
    <citation type="submission" date="2017-06" db="EMBL/GenBank/DDBJ databases">
        <title>Complete genome of Francisella adeliensis.</title>
        <authorList>
            <person name="Vallesi A."/>
            <person name="Sjodin A."/>
        </authorList>
    </citation>
    <scope>NUCLEOTIDE SEQUENCE [LARGE SCALE GENOMIC DNA]</scope>
    <source>
        <strain evidence="6 8">FDC440</strain>
    </source>
</reference>
<feature type="transmembrane region" description="Helical" evidence="5">
    <location>
        <begin position="130"/>
        <end position="148"/>
    </location>
</feature>
<evidence type="ECO:0000256" key="5">
    <source>
        <dbReference type="SAM" id="Phobius"/>
    </source>
</evidence>
<dbReference type="PANTHER" id="PTHR47547">
    <property type="match status" value="1"/>
</dbReference>
<evidence type="ECO:0000313" key="8">
    <source>
        <dbReference type="Proteomes" id="UP000251120"/>
    </source>
</evidence>
<feature type="transmembrane region" description="Helical" evidence="5">
    <location>
        <begin position="432"/>
        <end position="450"/>
    </location>
</feature>
<protein>
    <submittedName>
        <fullName evidence="7">APC family permease</fullName>
    </submittedName>
    <submittedName>
        <fullName evidence="6">Amino acid transporter</fullName>
    </submittedName>
</protein>
<evidence type="ECO:0000256" key="2">
    <source>
        <dbReference type="ARBA" id="ARBA00022692"/>
    </source>
</evidence>
<proteinExistence type="predicted"/>
<evidence type="ECO:0000313" key="9">
    <source>
        <dbReference type="Proteomes" id="UP000681131"/>
    </source>
</evidence>
<dbReference type="EMBL" id="CP021781">
    <property type="protein sequence ID" value="AXA34093.1"/>
    <property type="molecule type" value="Genomic_DNA"/>
</dbReference>
<name>A0A2Z4Y075_9GAMM</name>